<dbReference type="PANTHER" id="PTHR34192:SF10">
    <property type="entry name" value="PLASTOCYANIN MAJOR ISOFORM, CHLOROPLASTIC-RELATED"/>
    <property type="match status" value="1"/>
</dbReference>
<comment type="function">
    <text evidence="1 11">Participates in electron transfer between P700 and the cytochrome b6-f complex in photosystem I.</text>
</comment>
<evidence type="ECO:0000256" key="1">
    <source>
        <dbReference type="ARBA" id="ARBA00002820"/>
    </source>
</evidence>
<dbReference type="GO" id="GO:0009535">
    <property type="term" value="C:chloroplast thylakoid membrane"/>
    <property type="evidence" value="ECO:0007669"/>
    <property type="project" value="UniProtKB-SubCell"/>
</dbReference>
<dbReference type="GO" id="GO:0005507">
    <property type="term" value="F:copper ion binding"/>
    <property type="evidence" value="ECO:0007669"/>
    <property type="project" value="UniProtKB-UniRule"/>
</dbReference>
<evidence type="ECO:0000256" key="10">
    <source>
        <dbReference type="PIRSR" id="PIRSR602387-1"/>
    </source>
</evidence>
<dbReference type="GO" id="GO:0009055">
    <property type="term" value="F:electron transfer activity"/>
    <property type="evidence" value="ECO:0007669"/>
    <property type="project" value="UniProtKB-UniRule"/>
</dbReference>
<feature type="transmembrane region" description="Helical" evidence="12">
    <location>
        <begin position="37"/>
        <end position="59"/>
    </location>
</feature>
<dbReference type="Gene3D" id="2.60.40.420">
    <property type="entry name" value="Cupredoxins - blue copper proteins"/>
    <property type="match status" value="1"/>
</dbReference>
<evidence type="ECO:0000256" key="9">
    <source>
        <dbReference type="ARBA" id="ARBA00023136"/>
    </source>
</evidence>
<dbReference type="NCBIfam" id="TIGR02656">
    <property type="entry name" value="cyanin_plasto"/>
    <property type="match status" value="1"/>
</dbReference>
<comment type="cofactor">
    <cofactor evidence="10">
        <name>Cu(2+)</name>
        <dbReference type="ChEBI" id="CHEBI:29036"/>
    </cofactor>
    <text evidence="10">The crystal structure with reduced Cu(1+) has also been determined.</text>
</comment>
<feature type="binding site" evidence="10">
    <location>
        <position position="201"/>
    </location>
    <ligand>
        <name>Cu cation</name>
        <dbReference type="ChEBI" id="CHEBI:23378"/>
    </ligand>
</feature>
<comment type="subcellular location">
    <subcellularLocation>
        <location evidence="2 11">Plastid</location>
        <location evidence="2 11">Chloroplast thylakoid membrane</location>
        <topology evidence="2 11">Peripheral membrane protein</topology>
        <orientation evidence="2 11">Lumenal side</orientation>
    </subcellularLocation>
</comment>
<dbReference type="AlphaFoldDB" id="A0A9I9CHM2"/>
<dbReference type="GO" id="GO:0009543">
    <property type="term" value="C:chloroplast thylakoid lumen"/>
    <property type="evidence" value="ECO:0007669"/>
    <property type="project" value="TreeGrafter"/>
</dbReference>
<comment type="similarity">
    <text evidence="3 11">Belongs to the plastocyanin family.</text>
</comment>
<name>A0A9I9CHM2_CUCME</name>
<protein>
    <recommendedName>
        <fullName evidence="11">Plastocyanin</fullName>
    </recommendedName>
</protein>
<feature type="binding site" evidence="10">
    <location>
        <position position="196"/>
    </location>
    <ligand>
        <name>Cu cation</name>
        <dbReference type="ChEBI" id="CHEBI:23378"/>
    </ligand>
</feature>
<dbReference type="Gramene" id="MELO3C003725.2.1">
    <property type="protein sequence ID" value="MELO3C003725.2.1"/>
    <property type="gene ID" value="MELO3C003725.2"/>
</dbReference>
<dbReference type="PROSITE" id="PS00196">
    <property type="entry name" value="COPPER_BLUE"/>
    <property type="match status" value="1"/>
</dbReference>
<keyword evidence="8 11" id="KW-0793">Thylakoid</keyword>
<feature type="transmembrane region" description="Helical" evidence="12">
    <location>
        <begin position="12"/>
        <end position="31"/>
    </location>
</feature>
<dbReference type="InterPro" id="IPR000923">
    <property type="entry name" value="BlueCu_1"/>
</dbReference>
<evidence type="ECO:0000256" key="8">
    <source>
        <dbReference type="ARBA" id="ARBA00023078"/>
    </source>
</evidence>
<evidence type="ECO:0000256" key="6">
    <source>
        <dbReference type="ARBA" id="ARBA00022982"/>
    </source>
</evidence>
<evidence type="ECO:0000256" key="3">
    <source>
        <dbReference type="ARBA" id="ARBA00005338"/>
    </source>
</evidence>
<dbReference type="PRINTS" id="PR00156">
    <property type="entry name" value="COPPERBLUE"/>
</dbReference>
<keyword evidence="9 11" id="KW-0472">Membrane</keyword>
<feature type="domain" description="Blue (type 1) copper" evidence="13">
    <location>
        <begin position="111"/>
        <end position="208"/>
    </location>
</feature>
<feature type="binding site" evidence="10">
    <location>
        <position position="193"/>
    </location>
    <ligand>
        <name>Cu cation</name>
        <dbReference type="ChEBI" id="CHEBI:23378"/>
    </ligand>
</feature>
<dbReference type="InterPro" id="IPR002387">
    <property type="entry name" value="Plastocyanin"/>
</dbReference>
<dbReference type="Pfam" id="PF00127">
    <property type="entry name" value="Copper-bind"/>
    <property type="match status" value="1"/>
</dbReference>
<keyword evidence="6 11" id="KW-0249">Electron transport</keyword>
<evidence type="ECO:0000256" key="2">
    <source>
        <dbReference type="ARBA" id="ARBA00004622"/>
    </source>
</evidence>
<accession>A0A9I9CHM2</accession>
<evidence type="ECO:0000256" key="5">
    <source>
        <dbReference type="ARBA" id="ARBA00022723"/>
    </source>
</evidence>
<keyword evidence="7 10" id="KW-0186">Copper</keyword>
<dbReference type="InterPro" id="IPR028871">
    <property type="entry name" value="BlueCu_1_BS"/>
</dbReference>
<evidence type="ECO:0000256" key="7">
    <source>
        <dbReference type="ARBA" id="ARBA00023008"/>
    </source>
</evidence>
<keyword evidence="12" id="KW-1133">Transmembrane helix</keyword>
<evidence type="ECO:0000256" key="4">
    <source>
        <dbReference type="ARBA" id="ARBA00022448"/>
    </source>
</evidence>
<keyword evidence="5 10" id="KW-0479">Metal-binding</keyword>
<dbReference type="CDD" id="cd04219">
    <property type="entry name" value="Plastocyanin"/>
    <property type="match status" value="1"/>
</dbReference>
<evidence type="ECO:0000256" key="11">
    <source>
        <dbReference type="RuleBase" id="RU363020"/>
    </source>
</evidence>
<dbReference type="PANTHER" id="PTHR34192">
    <property type="entry name" value="PLASTOCYANIN MAJOR ISOFORM, CHLOROPLASTIC-RELATED"/>
    <property type="match status" value="1"/>
</dbReference>
<sequence length="208" mass="21917">FSKPHKNKYQINLFPFSIYTTFPSLLLFDYYPPNIPIFLTTTMAAVTSAAVAIPSFTGLKSSSSSKPTSAIRLPSPASPKLSVRASLKDVGVAVAATAASALLASNAMAIEILLGGDDGSLAFVPNNFTVASGETIVFKNNAGFPHNVVFDEDEIPSGVDAGKISMDEENLLNAPGEVYEVQLTEKGSYSFYCSPHQGAGMVGKVTVN</sequence>
<dbReference type="SUPFAM" id="SSF49503">
    <property type="entry name" value="Cupredoxins"/>
    <property type="match status" value="1"/>
</dbReference>
<reference evidence="14" key="1">
    <citation type="submission" date="2023-03" db="UniProtKB">
        <authorList>
            <consortium name="EnsemblPlants"/>
        </authorList>
    </citation>
    <scope>IDENTIFICATION</scope>
</reference>
<proteinExistence type="inferred from homology"/>
<evidence type="ECO:0000256" key="12">
    <source>
        <dbReference type="SAM" id="Phobius"/>
    </source>
</evidence>
<feature type="binding site" evidence="10">
    <location>
        <position position="146"/>
    </location>
    <ligand>
        <name>Cu cation</name>
        <dbReference type="ChEBI" id="CHEBI:23378"/>
    </ligand>
</feature>
<keyword evidence="12" id="KW-0812">Transmembrane</keyword>
<dbReference type="PRINTS" id="PR00157">
    <property type="entry name" value="PLASTOCYANIN"/>
</dbReference>
<dbReference type="EnsemblPlants" id="MELO3C003725.2.1">
    <property type="protein sequence ID" value="MELO3C003725.2.1"/>
    <property type="gene ID" value="MELO3C003725.2"/>
</dbReference>
<evidence type="ECO:0000313" key="14">
    <source>
        <dbReference type="EnsemblPlants" id="MELO3C003725.2.1"/>
    </source>
</evidence>
<dbReference type="InterPro" id="IPR001235">
    <property type="entry name" value="Copper_blue_Plastocyanin"/>
</dbReference>
<evidence type="ECO:0000259" key="13">
    <source>
        <dbReference type="Pfam" id="PF00127"/>
    </source>
</evidence>
<dbReference type="InterPro" id="IPR008972">
    <property type="entry name" value="Cupredoxin"/>
</dbReference>
<keyword evidence="4 11" id="KW-0813">Transport</keyword>
<organism evidence="14">
    <name type="scientific">Cucumis melo</name>
    <name type="common">Muskmelon</name>
    <dbReference type="NCBI Taxonomy" id="3656"/>
    <lineage>
        <taxon>Eukaryota</taxon>
        <taxon>Viridiplantae</taxon>
        <taxon>Streptophyta</taxon>
        <taxon>Embryophyta</taxon>
        <taxon>Tracheophyta</taxon>
        <taxon>Spermatophyta</taxon>
        <taxon>Magnoliopsida</taxon>
        <taxon>eudicotyledons</taxon>
        <taxon>Gunneridae</taxon>
        <taxon>Pentapetalae</taxon>
        <taxon>rosids</taxon>
        <taxon>fabids</taxon>
        <taxon>Cucurbitales</taxon>
        <taxon>Cucurbitaceae</taxon>
        <taxon>Benincaseae</taxon>
        <taxon>Cucumis</taxon>
    </lineage>
</organism>